<dbReference type="GO" id="GO:0046872">
    <property type="term" value="F:metal ion binding"/>
    <property type="evidence" value="ECO:0007669"/>
    <property type="project" value="UniProtKB-KW"/>
</dbReference>
<keyword evidence="6" id="KW-0464">Manganese</keyword>
<evidence type="ECO:0000256" key="2">
    <source>
        <dbReference type="ARBA" id="ARBA00013081"/>
    </source>
</evidence>
<dbReference type="FunFam" id="3.60.40.10:FF:000002">
    <property type="entry name" value="Serine/threonine phosphatase stp"/>
    <property type="match status" value="1"/>
</dbReference>
<evidence type="ECO:0000259" key="9">
    <source>
        <dbReference type="PROSITE" id="PS51746"/>
    </source>
</evidence>
<organism evidence="10 11">
    <name type="scientific">Sporosarcina pasteurii</name>
    <name type="common">Bacillus pasteurii</name>
    <dbReference type="NCBI Taxonomy" id="1474"/>
    <lineage>
        <taxon>Bacteria</taxon>
        <taxon>Bacillati</taxon>
        <taxon>Bacillota</taxon>
        <taxon>Bacilli</taxon>
        <taxon>Bacillales</taxon>
        <taxon>Caryophanaceae</taxon>
        <taxon>Sporosarcina</taxon>
    </lineage>
</organism>
<evidence type="ECO:0000256" key="4">
    <source>
        <dbReference type="ARBA" id="ARBA00022801"/>
    </source>
</evidence>
<dbReference type="InterPro" id="IPR036457">
    <property type="entry name" value="PPM-type-like_dom_sf"/>
</dbReference>
<evidence type="ECO:0000256" key="8">
    <source>
        <dbReference type="ARBA" id="ARBA00048336"/>
    </source>
</evidence>
<evidence type="ECO:0000256" key="5">
    <source>
        <dbReference type="ARBA" id="ARBA00022912"/>
    </source>
</evidence>
<comment type="cofactor">
    <cofactor evidence="1">
        <name>Mn(2+)</name>
        <dbReference type="ChEBI" id="CHEBI:29035"/>
    </cofactor>
</comment>
<dbReference type="SMART" id="SM00331">
    <property type="entry name" value="PP2C_SIG"/>
    <property type="match status" value="1"/>
</dbReference>
<evidence type="ECO:0000256" key="1">
    <source>
        <dbReference type="ARBA" id="ARBA00001936"/>
    </source>
</evidence>
<keyword evidence="5" id="KW-0904">Protein phosphatase</keyword>
<dbReference type="OrthoDB" id="9801841at2"/>
<dbReference type="Proteomes" id="UP000254519">
    <property type="component" value="Unassembled WGS sequence"/>
</dbReference>
<accession>A0A380BFN8</accession>
<protein>
    <recommendedName>
        <fullName evidence="2">protein-serine/threonine phosphatase</fullName>
        <ecNumber evidence="2">3.1.3.16</ecNumber>
    </recommendedName>
</protein>
<name>A0A380BFN8_SPOPA</name>
<evidence type="ECO:0000256" key="7">
    <source>
        <dbReference type="ARBA" id="ARBA00047761"/>
    </source>
</evidence>
<dbReference type="PROSITE" id="PS51746">
    <property type="entry name" value="PPM_2"/>
    <property type="match status" value="1"/>
</dbReference>
<dbReference type="EMBL" id="UGYZ01000002">
    <property type="protein sequence ID" value="SUJ00615.1"/>
    <property type="molecule type" value="Genomic_DNA"/>
</dbReference>
<dbReference type="NCBIfam" id="NF033484">
    <property type="entry name" value="Stp1_PP2C_phos"/>
    <property type="match status" value="1"/>
</dbReference>
<dbReference type="InterPro" id="IPR015655">
    <property type="entry name" value="PP2C"/>
</dbReference>
<sequence length="252" mass="27908">MQYEVLSDIGKKRTLNEDGAAVFTLPNGILLAVIADGMGGHQGGEFASSTAIQIMGDEFTKLEATSFQDTEEWVEWLKETVLYVNRYLYNYANENKEVEGMGTTLEAVLIKDRTCFGAHIGDSRVYKINNEQIEQITTDHSYVKVLVDSGEITEQEAEVHPQRNWIIKALGSERSVEPDCYTLDLKDTAYLLLCSDGLSNKVDNPSIHKIVQSDLSLKEKTKALVDLANKMGGEDNISVILLGSPDSEVPLT</sequence>
<gene>
    <name evidence="10" type="ORF">NCTC4822_00997</name>
</gene>
<keyword evidence="11" id="KW-1185">Reference proteome</keyword>
<dbReference type="RefSeq" id="WP_115360417.1">
    <property type="nucleotide sequence ID" value="NZ_CP038012.1"/>
</dbReference>
<evidence type="ECO:0000313" key="11">
    <source>
        <dbReference type="Proteomes" id="UP000254519"/>
    </source>
</evidence>
<dbReference type="EC" id="3.1.3.16" evidence="2"/>
<dbReference type="AlphaFoldDB" id="A0A380BFN8"/>
<comment type="catalytic activity">
    <reaction evidence="8">
        <text>O-phospho-L-threonyl-[protein] + H2O = L-threonyl-[protein] + phosphate</text>
        <dbReference type="Rhea" id="RHEA:47004"/>
        <dbReference type="Rhea" id="RHEA-COMP:11060"/>
        <dbReference type="Rhea" id="RHEA-COMP:11605"/>
        <dbReference type="ChEBI" id="CHEBI:15377"/>
        <dbReference type="ChEBI" id="CHEBI:30013"/>
        <dbReference type="ChEBI" id="CHEBI:43474"/>
        <dbReference type="ChEBI" id="CHEBI:61977"/>
        <dbReference type="EC" id="3.1.3.16"/>
    </reaction>
</comment>
<dbReference type="SMART" id="SM00332">
    <property type="entry name" value="PP2Cc"/>
    <property type="match status" value="1"/>
</dbReference>
<dbReference type="CDD" id="cd00143">
    <property type="entry name" value="PP2Cc"/>
    <property type="match status" value="1"/>
</dbReference>
<dbReference type="SUPFAM" id="SSF81606">
    <property type="entry name" value="PP2C-like"/>
    <property type="match status" value="1"/>
</dbReference>
<reference evidence="10 11" key="1">
    <citation type="submission" date="2018-06" db="EMBL/GenBank/DDBJ databases">
        <authorList>
            <consortium name="Pathogen Informatics"/>
            <person name="Doyle S."/>
        </authorList>
    </citation>
    <scope>NUCLEOTIDE SEQUENCE [LARGE SCALE GENOMIC DNA]</scope>
    <source>
        <strain evidence="11">ATCC 11859 / DSM 33 / NCIB 8841 / NCTC 4822</strain>
    </source>
</reference>
<dbReference type="GO" id="GO:0004722">
    <property type="term" value="F:protein serine/threonine phosphatase activity"/>
    <property type="evidence" value="ECO:0007669"/>
    <property type="project" value="UniProtKB-EC"/>
</dbReference>
<evidence type="ECO:0000256" key="3">
    <source>
        <dbReference type="ARBA" id="ARBA00022723"/>
    </source>
</evidence>
<comment type="catalytic activity">
    <reaction evidence="7">
        <text>O-phospho-L-seryl-[protein] + H2O = L-seryl-[protein] + phosphate</text>
        <dbReference type="Rhea" id="RHEA:20629"/>
        <dbReference type="Rhea" id="RHEA-COMP:9863"/>
        <dbReference type="Rhea" id="RHEA-COMP:11604"/>
        <dbReference type="ChEBI" id="CHEBI:15377"/>
        <dbReference type="ChEBI" id="CHEBI:29999"/>
        <dbReference type="ChEBI" id="CHEBI:43474"/>
        <dbReference type="ChEBI" id="CHEBI:83421"/>
        <dbReference type="EC" id="3.1.3.16"/>
    </reaction>
</comment>
<dbReference type="Pfam" id="PF13672">
    <property type="entry name" value="PP2C_2"/>
    <property type="match status" value="1"/>
</dbReference>
<proteinExistence type="predicted"/>
<dbReference type="InterPro" id="IPR001932">
    <property type="entry name" value="PPM-type_phosphatase-like_dom"/>
</dbReference>
<keyword evidence="4 10" id="KW-0378">Hydrolase</keyword>
<feature type="domain" description="PPM-type phosphatase" evidence="9">
    <location>
        <begin position="2"/>
        <end position="244"/>
    </location>
</feature>
<keyword evidence="3" id="KW-0479">Metal-binding</keyword>
<evidence type="ECO:0000256" key="6">
    <source>
        <dbReference type="ARBA" id="ARBA00023211"/>
    </source>
</evidence>
<dbReference type="PANTHER" id="PTHR47992">
    <property type="entry name" value="PROTEIN PHOSPHATASE"/>
    <property type="match status" value="1"/>
</dbReference>
<evidence type="ECO:0000313" key="10">
    <source>
        <dbReference type="EMBL" id="SUJ00615.1"/>
    </source>
</evidence>
<dbReference type="Gene3D" id="3.60.40.10">
    <property type="entry name" value="PPM-type phosphatase domain"/>
    <property type="match status" value="1"/>
</dbReference>